<organism evidence="3 4">
    <name type="scientific">Albimonas pacifica</name>
    <dbReference type="NCBI Taxonomy" id="1114924"/>
    <lineage>
        <taxon>Bacteria</taxon>
        <taxon>Pseudomonadati</taxon>
        <taxon>Pseudomonadota</taxon>
        <taxon>Alphaproteobacteria</taxon>
        <taxon>Rhodobacterales</taxon>
        <taxon>Paracoccaceae</taxon>
        <taxon>Albimonas</taxon>
    </lineage>
</organism>
<evidence type="ECO:0000256" key="1">
    <source>
        <dbReference type="SAM" id="MobiDB-lite"/>
    </source>
</evidence>
<dbReference type="Proteomes" id="UP000199377">
    <property type="component" value="Unassembled WGS sequence"/>
</dbReference>
<keyword evidence="4" id="KW-1185">Reference proteome</keyword>
<accession>A0A1I3MN92</accession>
<dbReference type="STRING" id="1114924.SAMN05216258_111179"/>
<reference evidence="3 4" key="1">
    <citation type="submission" date="2016-10" db="EMBL/GenBank/DDBJ databases">
        <authorList>
            <person name="de Groot N.N."/>
        </authorList>
    </citation>
    <scope>NUCLEOTIDE SEQUENCE [LARGE SCALE GENOMIC DNA]</scope>
    <source>
        <strain evidence="3 4">CGMCC 1.11030</strain>
    </source>
</reference>
<keyword evidence="2" id="KW-0732">Signal</keyword>
<proteinExistence type="predicted"/>
<evidence type="ECO:0000313" key="4">
    <source>
        <dbReference type="Proteomes" id="UP000199377"/>
    </source>
</evidence>
<evidence type="ECO:0000313" key="3">
    <source>
        <dbReference type="EMBL" id="SFI98439.1"/>
    </source>
</evidence>
<dbReference type="EMBL" id="FOQH01000011">
    <property type="protein sequence ID" value="SFI98439.1"/>
    <property type="molecule type" value="Genomic_DNA"/>
</dbReference>
<protein>
    <submittedName>
        <fullName evidence="3">Uncharacterized protein</fullName>
    </submittedName>
</protein>
<feature type="chain" id="PRO_5011658753" evidence="2">
    <location>
        <begin position="28"/>
        <end position="108"/>
    </location>
</feature>
<dbReference type="AlphaFoldDB" id="A0A1I3MN92"/>
<name>A0A1I3MN92_9RHOB</name>
<evidence type="ECO:0000256" key="2">
    <source>
        <dbReference type="SAM" id="SignalP"/>
    </source>
</evidence>
<feature type="signal peptide" evidence="2">
    <location>
        <begin position="1"/>
        <end position="27"/>
    </location>
</feature>
<feature type="region of interest" description="Disordered" evidence="1">
    <location>
        <begin position="54"/>
        <end position="77"/>
    </location>
</feature>
<sequence length="108" mass="10536">MLDPRTIPTLLSGATLASALMFGAASADPGKALDWTGAPETGAIQSFGGDAMSVEPAISEGDGEPAPSPLSGVPAADDDAAMPLASQLTIGPAGALGAVDRNDANEES</sequence>
<dbReference type="RefSeq" id="WP_092864253.1">
    <property type="nucleotide sequence ID" value="NZ_FOQH01000011.1"/>
</dbReference>
<gene>
    <name evidence="3" type="ORF">SAMN05216258_111179</name>
</gene>